<dbReference type="SMART" id="SM00365">
    <property type="entry name" value="LRR_SD22"/>
    <property type="match status" value="3"/>
</dbReference>
<keyword evidence="5" id="KW-0966">Cell projection</keyword>
<dbReference type="InterPro" id="IPR032675">
    <property type="entry name" value="LRR_dom_sf"/>
</dbReference>
<dbReference type="PANTHER" id="PTHR45973">
    <property type="entry name" value="PROTEIN PHOSPHATASE 1 REGULATORY SUBUNIT SDS22-RELATED"/>
    <property type="match status" value="1"/>
</dbReference>
<protein>
    <submittedName>
        <fullName evidence="7">Leucine-rich repeat and coiled-coil domain-containing protein 1-like</fullName>
    </submittedName>
</protein>
<feature type="compositionally biased region" description="Polar residues" evidence="6">
    <location>
        <begin position="338"/>
        <end position="350"/>
    </location>
</feature>
<dbReference type="InterPro" id="IPR050576">
    <property type="entry name" value="Cilia_flagella_integrity"/>
</dbReference>
<feature type="compositionally biased region" description="Polar residues" evidence="6">
    <location>
        <begin position="274"/>
        <end position="289"/>
    </location>
</feature>
<evidence type="ECO:0000256" key="5">
    <source>
        <dbReference type="ARBA" id="ARBA00023273"/>
    </source>
</evidence>
<comment type="subcellular location">
    <subcellularLocation>
        <location evidence="1">Cell projection</location>
        <location evidence="1">Cilium</location>
    </subcellularLocation>
</comment>
<keyword evidence="4" id="KW-0969">Cilium</keyword>
<proteinExistence type="evidence at transcript level"/>
<reference evidence="7" key="1">
    <citation type="submission" date="2020-04" db="EMBL/GenBank/DDBJ databases">
        <authorList>
            <person name="Neveu A P."/>
        </authorList>
    </citation>
    <scope>NUCLEOTIDE SEQUENCE</scope>
    <source>
        <tissue evidence="7">Whole embryo</tissue>
    </source>
</reference>
<gene>
    <name evidence="7" type="primary">Lrrcc1-001</name>
</gene>
<dbReference type="InterPro" id="IPR001611">
    <property type="entry name" value="Leu-rich_rpt"/>
</dbReference>
<dbReference type="PANTHER" id="PTHR45973:SF9">
    <property type="entry name" value="LEUCINE-RICH REPEAT-CONTAINING PROTEIN 46"/>
    <property type="match status" value="1"/>
</dbReference>
<dbReference type="Gene3D" id="3.80.10.10">
    <property type="entry name" value="Ribonuclease Inhibitor"/>
    <property type="match status" value="1"/>
</dbReference>
<dbReference type="AlphaFoldDB" id="A0A6F9DK75"/>
<keyword evidence="3" id="KW-0677">Repeat</keyword>
<feature type="region of interest" description="Disordered" evidence="6">
    <location>
        <begin position="274"/>
        <end position="304"/>
    </location>
</feature>
<name>A0A6F9DK75_9ASCI</name>
<feature type="compositionally biased region" description="Acidic residues" evidence="6">
    <location>
        <begin position="160"/>
        <end position="177"/>
    </location>
</feature>
<dbReference type="SUPFAM" id="SSF52058">
    <property type="entry name" value="L domain-like"/>
    <property type="match status" value="1"/>
</dbReference>
<keyword evidence="2" id="KW-0433">Leucine-rich repeat</keyword>
<feature type="region of interest" description="Disordered" evidence="6">
    <location>
        <begin position="337"/>
        <end position="359"/>
    </location>
</feature>
<evidence type="ECO:0000256" key="1">
    <source>
        <dbReference type="ARBA" id="ARBA00004138"/>
    </source>
</evidence>
<evidence type="ECO:0000256" key="2">
    <source>
        <dbReference type="ARBA" id="ARBA00022614"/>
    </source>
</evidence>
<evidence type="ECO:0000256" key="3">
    <source>
        <dbReference type="ARBA" id="ARBA00022737"/>
    </source>
</evidence>
<feature type="region of interest" description="Disordered" evidence="6">
    <location>
        <begin position="207"/>
        <end position="228"/>
    </location>
</feature>
<evidence type="ECO:0000256" key="6">
    <source>
        <dbReference type="SAM" id="MobiDB-lite"/>
    </source>
</evidence>
<feature type="region of interest" description="Disordered" evidence="6">
    <location>
        <begin position="160"/>
        <end position="180"/>
    </location>
</feature>
<sequence length="380" mass="42702">MPKTVSIDLILNRNVKQKVEDARDIDVADQILGLTHVRLDREELEIIDNLDCLGPVTNLYLQHNLFTQINNLEWVASSLKFLTLAGNQIERIENLLHLELLQFLDLSDNLIDVLNVDQLPKSLVFLNLRNNKCTYSVGYRQSVTDGLPLLKLLDGEELLNETDSDDESIPDESEENDPMGIKQTTNTLLLHSVTRLDEVAEEHRHRIAEINDQNADPNRKDTGDNLEELDTDLSPVQKKISHVLQTMVKTEQDLIDNFELPEFEPVPLQSSSSIETVATVPKSETSPAQPLQEDIPVSKTKTRPSKNLVTVGTTTSVAQPPSSVKPKALKERSVRYITPTSTKTRTMSPKSKSDAASRVIRRFSSDSLVRIPGARPFHKH</sequence>
<accession>A0A6F9DK75</accession>
<evidence type="ECO:0000256" key="4">
    <source>
        <dbReference type="ARBA" id="ARBA00023069"/>
    </source>
</evidence>
<organism evidence="7">
    <name type="scientific">Phallusia mammillata</name>
    <dbReference type="NCBI Taxonomy" id="59560"/>
    <lineage>
        <taxon>Eukaryota</taxon>
        <taxon>Metazoa</taxon>
        <taxon>Chordata</taxon>
        <taxon>Tunicata</taxon>
        <taxon>Ascidiacea</taxon>
        <taxon>Phlebobranchia</taxon>
        <taxon>Ascidiidae</taxon>
        <taxon>Phallusia</taxon>
    </lineage>
</organism>
<dbReference type="EMBL" id="LR787677">
    <property type="protein sequence ID" value="CAB3263539.1"/>
    <property type="molecule type" value="mRNA"/>
</dbReference>
<dbReference type="PROSITE" id="PS51450">
    <property type="entry name" value="LRR"/>
    <property type="match status" value="1"/>
</dbReference>
<evidence type="ECO:0000313" key="7">
    <source>
        <dbReference type="EMBL" id="CAB3263539.1"/>
    </source>
</evidence>